<accession>A1ZET1</accession>
<reference evidence="1 2" key="1">
    <citation type="submission" date="2007-01" db="EMBL/GenBank/DDBJ databases">
        <authorList>
            <person name="Haygood M."/>
            <person name="Podell S."/>
            <person name="Anderson C."/>
            <person name="Hopkinson B."/>
            <person name="Roe K."/>
            <person name="Barbeau K."/>
            <person name="Gaasterland T."/>
            <person name="Ferriera S."/>
            <person name="Johnson J."/>
            <person name="Kravitz S."/>
            <person name="Beeson K."/>
            <person name="Sutton G."/>
            <person name="Rogers Y.-H."/>
            <person name="Friedman R."/>
            <person name="Frazier M."/>
            <person name="Venter J.C."/>
        </authorList>
    </citation>
    <scope>NUCLEOTIDE SEQUENCE [LARGE SCALE GENOMIC DNA]</scope>
    <source>
        <strain evidence="1 2">ATCC 23134</strain>
    </source>
</reference>
<dbReference type="EMBL" id="AAWS01000004">
    <property type="protein sequence ID" value="EAY31033.1"/>
    <property type="molecule type" value="Genomic_DNA"/>
</dbReference>
<dbReference type="eggNOG" id="ENOG503097W">
    <property type="taxonomic scope" value="Bacteria"/>
</dbReference>
<comment type="caution">
    <text evidence="1">The sequence shown here is derived from an EMBL/GenBank/DDBJ whole genome shotgun (WGS) entry which is preliminary data.</text>
</comment>
<dbReference type="OrthoDB" id="797909at2"/>
<evidence type="ECO:0000313" key="2">
    <source>
        <dbReference type="Proteomes" id="UP000004095"/>
    </source>
</evidence>
<dbReference type="AlphaFoldDB" id="A1ZET1"/>
<gene>
    <name evidence="1" type="ORF">M23134_07440</name>
</gene>
<name>A1ZET1_MICM2</name>
<keyword evidence="2" id="KW-1185">Reference proteome</keyword>
<proteinExistence type="predicted"/>
<evidence type="ECO:0000313" key="1">
    <source>
        <dbReference type="EMBL" id="EAY31033.1"/>
    </source>
</evidence>
<dbReference type="RefSeq" id="WP_002694179.1">
    <property type="nucleotide sequence ID" value="NZ_AAWS01000004.1"/>
</dbReference>
<protein>
    <submittedName>
        <fullName evidence="1">Uncharacterized protein</fullName>
    </submittedName>
</protein>
<sequence length="227" mass="26151">MTDQSLENLIRQLNSGNQENIILKQLTDNVYLAVVWDLPAGALTTLGIEYPHRFYFVKNETDQFVAAVFDMIQDLHWFTLPEYRGKGYLSGALRQTILDHLICCHQRSEQRITISKELLDSVNFEASGRLAGSVGFVKQGENEFEVIHLYKPANSIEFEEPDYKGLSEEQLQVIQQKINVAANIIARVNTELELAYGQEPEVKSVEKLSKKVYSEMFRIEDFWDKKQ</sequence>
<dbReference type="Proteomes" id="UP000004095">
    <property type="component" value="Unassembled WGS sequence"/>
</dbReference>
<organism evidence="1 2">
    <name type="scientific">Microscilla marina ATCC 23134</name>
    <dbReference type="NCBI Taxonomy" id="313606"/>
    <lineage>
        <taxon>Bacteria</taxon>
        <taxon>Pseudomonadati</taxon>
        <taxon>Bacteroidota</taxon>
        <taxon>Cytophagia</taxon>
        <taxon>Cytophagales</taxon>
        <taxon>Microscillaceae</taxon>
        <taxon>Microscilla</taxon>
    </lineage>
</organism>